<reference evidence="2 3" key="1">
    <citation type="submission" date="2019-05" db="EMBL/GenBank/DDBJ databases">
        <title>Emergence of the Ug99 lineage of the wheat stem rust pathogen through somatic hybridization.</title>
        <authorList>
            <person name="Li F."/>
            <person name="Upadhyaya N.M."/>
            <person name="Sperschneider J."/>
            <person name="Matny O."/>
            <person name="Nguyen-Phuc H."/>
            <person name="Mago R."/>
            <person name="Raley C."/>
            <person name="Miller M.E."/>
            <person name="Silverstein K.A.T."/>
            <person name="Henningsen E."/>
            <person name="Hirsch C.D."/>
            <person name="Visser B."/>
            <person name="Pretorius Z.A."/>
            <person name="Steffenson B.J."/>
            <person name="Schwessinger B."/>
            <person name="Dodds P.N."/>
            <person name="Figueroa M."/>
        </authorList>
    </citation>
    <scope>NUCLEOTIDE SEQUENCE [LARGE SCALE GENOMIC DNA]</scope>
    <source>
        <strain evidence="2 3">Ug99</strain>
    </source>
</reference>
<evidence type="ECO:0000313" key="3">
    <source>
        <dbReference type="Proteomes" id="UP000325313"/>
    </source>
</evidence>
<dbReference type="Proteomes" id="UP000325313">
    <property type="component" value="Unassembled WGS sequence"/>
</dbReference>
<dbReference type="AlphaFoldDB" id="A0A5B0SL60"/>
<feature type="compositionally biased region" description="Low complexity" evidence="1">
    <location>
        <begin position="172"/>
        <end position="187"/>
    </location>
</feature>
<feature type="compositionally biased region" description="Basic and acidic residues" evidence="1">
    <location>
        <begin position="195"/>
        <end position="212"/>
    </location>
</feature>
<proteinExistence type="predicted"/>
<feature type="region of interest" description="Disordered" evidence="1">
    <location>
        <begin position="172"/>
        <end position="228"/>
    </location>
</feature>
<sequence length="228" mass="25116">MGAHLRNGCNISVEQQQHIGFQTPESRAGNRPAGLQQSDEAKYQLSPAAAERLRRLRQRSAVNQRERYESTGCKTSLASFNDLQSYFANSSNNVEPINTQTASNRVQNLGGQYEYCNKPADSLFDPALIQSEPKQQSSIDARYPLASTPATIYSTPYSFRVLQPALASTEPPVLLSRQPSPSSLSTPAVPPTTSRKLERIQEELEDSPRGSDNHTPPPFAHTLPHSLP</sequence>
<evidence type="ECO:0000313" key="2">
    <source>
        <dbReference type="EMBL" id="KAA1138662.1"/>
    </source>
</evidence>
<accession>A0A5B0SL60</accession>
<dbReference type="EMBL" id="VDEP01000002">
    <property type="protein sequence ID" value="KAA1138662.1"/>
    <property type="molecule type" value="Genomic_DNA"/>
</dbReference>
<gene>
    <name evidence="2" type="ORF">PGTUg99_033853</name>
</gene>
<evidence type="ECO:0000256" key="1">
    <source>
        <dbReference type="SAM" id="MobiDB-lite"/>
    </source>
</evidence>
<protein>
    <submittedName>
        <fullName evidence="2">Uncharacterized protein</fullName>
    </submittedName>
</protein>
<comment type="caution">
    <text evidence="2">The sequence shown here is derived from an EMBL/GenBank/DDBJ whole genome shotgun (WGS) entry which is preliminary data.</text>
</comment>
<organism evidence="2 3">
    <name type="scientific">Puccinia graminis f. sp. tritici</name>
    <dbReference type="NCBI Taxonomy" id="56615"/>
    <lineage>
        <taxon>Eukaryota</taxon>
        <taxon>Fungi</taxon>
        <taxon>Dikarya</taxon>
        <taxon>Basidiomycota</taxon>
        <taxon>Pucciniomycotina</taxon>
        <taxon>Pucciniomycetes</taxon>
        <taxon>Pucciniales</taxon>
        <taxon>Pucciniaceae</taxon>
        <taxon>Puccinia</taxon>
    </lineage>
</organism>
<name>A0A5B0SL60_PUCGR</name>
<feature type="region of interest" description="Disordered" evidence="1">
    <location>
        <begin position="21"/>
        <end position="41"/>
    </location>
</feature>